<dbReference type="EMBL" id="MDHN01000005">
    <property type="protein sequence ID" value="OFC72397.1"/>
    <property type="molecule type" value="Genomic_DNA"/>
</dbReference>
<organism evidence="1 2">
    <name type="scientific">Alteromonas confluentis</name>
    <dbReference type="NCBI Taxonomy" id="1656094"/>
    <lineage>
        <taxon>Bacteria</taxon>
        <taxon>Pseudomonadati</taxon>
        <taxon>Pseudomonadota</taxon>
        <taxon>Gammaproteobacteria</taxon>
        <taxon>Alteromonadales</taxon>
        <taxon>Alteromonadaceae</taxon>
        <taxon>Alteromonas/Salinimonas group</taxon>
        <taxon>Alteromonas</taxon>
    </lineage>
</organism>
<dbReference type="Proteomes" id="UP000175691">
    <property type="component" value="Unassembled WGS sequence"/>
</dbReference>
<sequence>MALTPFLTVTKGNALRIATLFTLIFSINVFTVGASEQPAENDVTACGFSAKAIALARLIQQDPGQQRTVIECHPLLAQAAEDKARVMAEFGAVMHNLGGSPNSRLREIGFPLPRYYSVVMGNQVEAIAGGYSTPESVWRSFKDSKPHRQHLLGELDFYREQQYMGVGFYSHRNTPHVEYWVVYVTKAADELPVPYFEYISNKGVFVVQQIKPELDLSMPK</sequence>
<dbReference type="STRING" id="1656094.BFC18_03860"/>
<evidence type="ECO:0000313" key="1">
    <source>
        <dbReference type="EMBL" id="OFC72397.1"/>
    </source>
</evidence>
<evidence type="ECO:0008006" key="3">
    <source>
        <dbReference type="Google" id="ProtNLM"/>
    </source>
</evidence>
<reference evidence="1 2" key="1">
    <citation type="submission" date="2016-08" db="EMBL/GenBank/DDBJ databases">
        <authorList>
            <person name="Seilhamer J.J."/>
        </authorList>
    </citation>
    <scope>NUCLEOTIDE SEQUENCE [LARGE SCALE GENOMIC DNA]</scope>
    <source>
        <strain evidence="1 2">KCTC 42603</strain>
    </source>
</reference>
<accession>A0A1E7ZFW5</accession>
<name>A0A1E7ZFW5_9ALTE</name>
<dbReference type="AlphaFoldDB" id="A0A1E7ZFW5"/>
<keyword evidence="2" id="KW-1185">Reference proteome</keyword>
<dbReference type="Gene3D" id="3.40.33.10">
    <property type="entry name" value="CAP"/>
    <property type="match status" value="1"/>
</dbReference>
<evidence type="ECO:0000313" key="2">
    <source>
        <dbReference type="Proteomes" id="UP000175691"/>
    </source>
</evidence>
<protein>
    <recommendedName>
        <fullName evidence="3">SCP domain-containing protein</fullName>
    </recommendedName>
</protein>
<dbReference type="InterPro" id="IPR035940">
    <property type="entry name" value="CAP_sf"/>
</dbReference>
<gene>
    <name evidence="1" type="ORF">BFC18_03860</name>
</gene>
<proteinExistence type="predicted"/>
<comment type="caution">
    <text evidence="1">The sequence shown here is derived from an EMBL/GenBank/DDBJ whole genome shotgun (WGS) entry which is preliminary data.</text>
</comment>